<dbReference type="GO" id="GO:0016020">
    <property type="term" value="C:membrane"/>
    <property type="evidence" value="ECO:0007669"/>
    <property type="project" value="UniProtKB-SubCell"/>
</dbReference>
<keyword evidence="3 6" id="KW-1133">Transmembrane helix</keyword>
<comment type="subcellular location">
    <subcellularLocation>
        <location evidence="1">Membrane</location>
    </subcellularLocation>
</comment>
<dbReference type="OrthoDB" id="1648066at2"/>
<protein>
    <recommendedName>
        <fullName evidence="5">Signal peptidase I</fullName>
        <ecNumber evidence="5">3.4.21.89</ecNumber>
    </recommendedName>
</protein>
<dbReference type="PANTHER" id="PTHR10806:SF6">
    <property type="entry name" value="SIGNAL PEPTIDASE COMPLEX CATALYTIC SUBUNIT SEC11"/>
    <property type="match status" value="1"/>
</dbReference>
<evidence type="ECO:0000256" key="2">
    <source>
        <dbReference type="ARBA" id="ARBA00022692"/>
    </source>
</evidence>
<dbReference type="InterPro" id="IPR036286">
    <property type="entry name" value="LexA/Signal_pep-like_sf"/>
</dbReference>
<feature type="transmembrane region" description="Helical" evidence="6">
    <location>
        <begin position="77"/>
        <end position="98"/>
    </location>
</feature>
<evidence type="ECO:0000256" key="6">
    <source>
        <dbReference type="SAM" id="Phobius"/>
    </source>
</evidence>
<keyword evidence="2 6" id="KW-0812">Transmembrane</keyword>
<dbReference type="InterPro" id="IPR001733">
    <property type="entry name" value="Peptidase_S26B"/>
</dbReference>
<dbReference type="InterPro" id="IPR019533">
    <property type="entry name" value="Peptidase_S26"/>
</dbReference>
<evidence type="ECO:0000313" key="8">
    <source>
        <dbReference type="EMBL" id="TCQ07078.1"/>
    </source>
</evidence>
<dbReference type="CDD" id="cd06530">
    <property type="entry name" value="S26_SPase_I"/>
    <property type="match status" value="1"/>
</dbReference>
<dbReference type="PANTHER" id="PTHR10806">
    <property type="entry name" value="SIGNAL PEPTIDASE COMPLEX CATALYTIC SUBUNIT SEC11"/>
    <property type="match status" value="1"/>
</dbReference>
<dbReference type="RefSeq" id="WP_132847424.1">
    <property type="nucleotide sequence ID" value="NZ_SLYC01000002.1"/>
</dbReference>
<organism evidence="8 9">
    <name type="scientific">Serpentinicella alkaliphila</name>
    <dbReference type="NCBI Taxonomy" id="1734049"/>
    <lineage>
        <taxon>Bacteria</taxon>
        <taxon>Bacillati</taxon>
        <taxon>Bacillota</taxon>
        <taxon>Clostridia</taxon>
        <taxon>Peptostreptococcales</taxon>
        <taxon>Natronincolaceae</taxon>
        <taxon>Serpentinicella</taxon>
    </lineage>
</organism>
<feature type="transmembrane region" description="Helical" evidence="6">
    <location>
        <begin position="16"/>
        <end position="39"/>
    </location>
</feature>
<dbReference type="SUPFAM" id="SSF51306">
    <property type="entry name" value="LexA/Signal peptidase"/>
    <property type="match status" value="1"/>
</dbReference>
<proteinExistence type="predicted"/>
<feature type="domain" description="Peptidase S26" evidence="7">
    <location>
        <begin position="267"/>
        <end position="328"/>
    </location>
</feature>
<keyword evidence="4 6" id="KW-0472">Membrane</keyword>
<dbReference type="GO" id="GO:0004252">
    <property type="term" value="F:serine-type endopeptidase activity"/>
    <property type="evidence" value="ECO:0007669"/>
    <property type="project" value="UniProtKB-UniRule"/>
</dbReference>
<evidence type="ECO:0000313" key="9">
    <source>
        <dbReference type="Proteomes" id="UP000295504"/>
    </source>
</evidence>
<dbReference type="Proteomes" id="UP000295504">
    <property type="component" value="Unassembled WGS sequence"/>
</dbReference>
<feature type="transmembrane region" description="Helical" evidence="6">
    <location>
        <begin position="45"/>
        <end position="65"/>
    </location>
</feature>
<evidence type="ECO:0000256" key="4">
    <source>
        <dbReference type="ARBA" id="ARBA00023136"/>
    </source>
</evidence>
<feature type="transmembrane region" description="Helical" evidence="6">
    <location>
        <begin position="190"/>
        <end position="213"/>
    </location>
</feature>
<name>A0A4R2TT59_9FIRM</name>
<dbReference type="GO" id="GO:0009003">
    <property type="term" value="F:signal peptidase activity"/>
    <property type="evidence" value="ECO:0007669"/>
    <property type="project" value="UniProtKB-EC"/>
</dbReference>
<dbReference type="EC" id="3.4.21.89" evidence="5"/>
<dbReference type="NCBIfam" id="TIGR02228">
    <property type="entry name" value="sigpep_I_arch"/>
    <property type="match status" value="1"/>
</dbReference>
<dbReference type="EMBL" id="SLYC01000002">
    <property type="protein sequence ID" value="TCQ07078.1"/>
    <property type="molecule type" value="Genomic_DNA"/>
</dbReference>
<feature type="transmembrane region" description="Helical" evidence="6">
    <location>
        <begin position="267"/>
        <end position="288"/>
    </location>
</feature>
<dbReference type="AlphaFoldDB" id="A0A4R2TT59"/>
<dbReference type="GO" id="GO:0006465">
    <property type="term" value="P:signal peptide processing"/>
    <property type="evidence" value="ECO:0007669"/>
    <property type="project" value="UniProtKB-UniRule"/>
</dbReference>
<feature type="transmembrane region" description="Helical" evidence="6">
    <location>
        <begin position="110"/>
        <end position="130"/>
    </location>
</feature>
<feature type="transmembrane region" description="Helical" evidence="6">
    <location>
        <begin position="225"/>
        <end position="247"/>
    </location>
</feature>
<feature type="transmembrane region" description="Helical" evidence="6">
    <location>
        <begin position="142"/>
        <end position="161"/>
    </location>
</feature>
<accession>A0A4R2TT59</accession>
<sequence length="401" mass="45505">MVVYSVLQGIILKKKWIILTSLAIAIYLVENSPLVTVLGSYKFNYVIKPILWSGLIILVWMFPQVRSQTKLKYRENINMWAFNFAVMFILISIVAGLFDGLGKSPYNHSVSGLFFNIIFVVPKLVALEVIRNYIVNTILKEEKLYIFIIIASIITIVSFQLSRILSLEGLDSKVQFVGQYFAPEFCHNLLATYLVFIGGLIPSIIYMGILQGFHWMSPILPDLKWITSALIGILVPMFFLITIQSIHLTQSKKLKRREKTQESPISWMTTSVLSIMIVWFSLGVFPIYPSAVATGSMEPIIYPGDVILVKQNIIVNELQEGDVIQFQRGNILITHRIIDIEEDRGALVGFVTKGDNNSSVDVEIVKPEYVRGKIVKVVPKVGWPTLLFRSRKNVNLDEIVF</sequence>
<dbReference type="Pfam" id="PF10502">
    <property type="entry name" value="Peptidase_S26"/>
    <property type="match status" value="1"/>
</dbReference>
<evidence type="ECO:0000256" key="5">
    <source>
        <dbReference type="NCBIfam" id="TIGR02228"/>
    </source>
</evidence>
<reference evidence="8 9" key="1">
    <citation type="submission" date="2019-03" db="EMBL/GenBank/DDBJ databases">
        <title>Genomic Encyclopedia of Type Strains, Phase IV (KMG-IV): sequencing the most valuable type-strain genomes for metagenomic binning, comparative biology and taxonomic classification.</title>
        <authorList>
            <person name="Goeker M."/>
        </authorList>
    </citation>
    <scope>NUCLEOTIDE SEQUENCE [LARGE SCALE GENOMIC DNA]</scope>
    <source>
        <strain evidence="8 9">DSM 100013</strain>
    </source>
</reference>
<keyword evidence="9" id="KW-1185">Reference proteome</keyword>
<gene>
    <name evidence="8" type="ORF">EDD79_100274</name>
</gene>
<evidence type="ECO:0000256" key="1">
    <source>
        <dbReference type="ARBA" id="ARBA00004370"/>
    </source>
</evidence>
<dbReference type="PRINTS" id="PR00728">
    <property type="entry name" value="SIGNALPTASE"/>
</dbReference>
<evidence type="ECO:0000256" key="3">
    <source>
        <dbReference type="ARBA" id="ARBA00022989"/>
    </source>
</evidence>
<evidence type="ECO:0000259" key="7">
    <source>
        <dbReference type="Pfam" id="PF10502"/>
    </source>
</evidence>
<comment type="caution">
    <text evidence="8">The sequence shown here is derived from an EMBL/GenBank/DDBJ whole genome shotgun (WGS) entry which is preliminary data.</text>
</comment>